<dbReference type="Pfam" id="PF00855">
    <property type="entry name" value="PWWP"/>
    <property type="match status" value="1"/>
</dbReference>
<evidence type="ECO:0000256" key="1">
    <source>
        <dbReference type="SAM" id="MobiDB-lite"/>
    </source>
</evidence>
<dbReference type="AlphaFoldDB" id="A0A6A6LBC7"/>
<feature type="compositionally biased region" description="Basic and acidic residues" evidence="1">
    <location>
        <begin position="10"/>
        <end position="19"/>
    </location>
</feature>
<comment type="caution">
    <text evidence="3">The sequence shown here is derived from an EMBL/GenBank/DDBJ whole genome shotgun (WGS) entry which is preliminary data.</text>
</comment>
<name>A0A6A6LBC7_HEVBR</name>
<feature type="region of interest" description="Disordered" evidence="1">
    <location>
        <begin position="1"/>
        <end position="21"/>
    </location>
</feature>
<dbReference type="Gene3D" id="2.30.30.140">
    <property type="match status" value="1"/>
</dbReference>
<keyword evidence="4" id="KW-1185">Reference proteome</keyword>
<reference evidence="3 4" key="1">
    <citation type="journal article" date="2020" name="Mol. Plant">
        <title>The Chromosome-Based Rubber Tree Genome Provides New Insights into Spurge Genome Evolution and Rubber Biosynthesis.</title>
        <authorList>
            <person name="Liu J."/>
            <person name="Shi C."/>
            <person name="Shi C.C."/>
            <person name="Li W."/>
            <person name="Zhang Q.J."/>
            <person name="Zhang Y."/>
            <person name="Li K."/>
            <person name="Lu H.F."/>
            <person name="Shi C."/>
            <person name="Zhu S.T."/>
            <person name="Xiao Z.Y."/>
            <person name="Nan H."/>
            <person name="Yue Y."/>
            <person name="Zhu X.G."/>
            <person name="Wu Y."/>
            <person name="Hong X.N."/>
            <person name="Fan G.Y."/>
            <person name="Tong Y."/>
            <person name="Zhang D."/>
            <person name="Mao C.L."/>
            <person name="Liu Y.L."/>
            <person name="Hao S.J."/>
            <person name="Liu W.Q."/>
            <person name="Lv M.Q."/>
            <person name="Zhang H.B."/>
            <person name="Liu Y."/>
            <person name="Hu-Tang G.R."/>
            <person name="Wang J.P."/>
            <person name="Wang J.H."/>
            <person name="Sun Y.H."/>
            <person name="Ni S.B."/>
            <person name="Chen W.B."/>
            <person name="Zhang X.C."/>
            <person name="Jiao Y.N."/>
            <person name="Eichler E.E."/>
            <person name="Li G.H."/>
            <person name="Liu X."/>
            <person name="Gao L.Z."/>
        </authorList>
    </citation>
    <scope>NUCLEOTIDE SEQUENCE [LARGE SCALE GENOMIC DNA]</scope>
    <source>
        <strain evidence="4">cv. GT1</strain>
        <tissue evidence="3">Leaf</tissue>
    </source>
</reference>
<proteinExistence type="predicted"/>
<dbReference type="InterPro" id="IPR000313">
    <property type="entry name" value="PWWP_dom"/>
</dbReference>
<evidence type="ECO:0000259" key="2">
    <source>
        <dbReference type="PROSITE" id="PS50812"/>
    </source>
</evidence>
<accession>A0A6A6LBC7</accession>
<evidence type="ECO:0000313" key="3">
    <source>
        <dbReference type="EMBL" id="KAF2298740.1"/>
    </source>
</evidence>
<dbReference type="SUPFAM" id="SSF63748">
    <property type="entry name" value="Tudor/PWWP/MBT"/>
    <property type="match status" value="1"/>
</dbReference>
<feature type="domain" description="PWWP" evidence="2">
    <location>
        <begin position="32"/>
        <end position="78"/>
    </location>
</feature>
<dbReference type="EMBL" id="JAAGAX010000011">
    <property type="protein sequence ID" value="KAF2298740.1"/>
    <property type="molecule type" value="Genomic_DNA"/>
</dbReference>
<evidence type="ECO:0000313" key="4">
    <source>
        <dbReference type="Proteomes" id="UP000467840"/>
    </source>
</evidence>
<dbReference type="Proteomes" id="UP000467840">
    <property type="component" value="Chromosome 1"/>
</dbReference>
<dbReference type="CDD" id="cd05162">
    <property type="entry name" value="PWWP"/>
    <property type="match status" value="1"/>
</dbReference>
<organism evidence="3 4">
    <name type="scientific">Hevea brasiliensis</name>
    <name type="common">Para rubber tree</name>
    <name type="synonym">Siphonia brasiliensis</name>
    <dbReference type="NCBI Taxonomy" id="3981"/>
    <lineage>
        <taxon>Eukaryota</taxon>
        <taxon>Viridiplantae</taxon>
        <taxon>Streptophyta</taxon>
        <taxon>Embryophyta</taxon>
        <taxon>Tracheophyta</taxon>
        <taxon>Spermatophyta</taxon>
        <taxon>Magnoliopsida</taxon>
        <taxon>eudicotyledons</taxon>
        <taxon>Gunneridae</taxon>
        <taxon>Pentapetalae</taxon>
        <taxon>rosids</taxon>
        <taxon>fabids</taxon>
        <taxon>Malpighiales</taxon>
        <taxon>Euphorbiaceae</taxon>
        <taxon>Crotonoideae</taxon>
        <taxon>Micrandreae</taxon>
        <taxon>Hevea</taxon>
    </lineage>
</organism>
<dbReference type="PROSITE" id="PS50812">
    <property type="entry name" value="PWWP"/>
    <property type="match status" value="1"/>
</dbReference>
<gene>
    <name evidence="3" type="ORF">GH714_026365</name>
</gene>
<sequence length="78" mass="8472">MEGKSCSSSKSHDRDDGGERVAAVQFEEVPKLGEVIWVKLSDGSWWPAVVVEDNVSGSNKVGDRLIGDVHVRLDGGYE</sequence>
<protein>
    <recommendedName>
        <fullName evidence="2">PWWP domain-containing protein</fullName>
    </recommendedName>
</protein>